<gene>
    <name evidence="2" type="ORF">TNCT_350511</name>
</gene>
<dbReference type="Proteomes" id="UP000887116">
    <property type="component" value="Unassembled WGS sequence"/>
</dbReference>
<proteinExistence type="predicted"/>
<organism evidence="2 3">
    <name type="scientific">Trichonephila clavata</name>
    <name type="common">Joro spider</name>
    <name type="synonym">Nephila clavata</name>
    <dbReference type="NCBI Taxonomy" id="2740835"/>
    <lineage>
        <taxon>Eukaryota</taxon>
        <taxon>Metazoa</taxon>
        <taxon>Ecdysozoa</taxon>
        <taxon>Arthropoda</taxon>
        <taxon>Chelicerata</taxon>
        <taxon>Arachnida</taxon>
        <taxon>Araneae</taxon>
        <taxon>Araneomorphae</taxon>
        <taxon>Entelegynae</taxon>
        <taxon>Araneoidea</taxon>
        <taxon>Nephilidae</taxon>
        <taxon>Trichonephila</taxon>
    </lineage>
</organism>
<reference evidence="2" key="1">
    <citation type="submission" date="2020-07" db="EMBL/GenBank/DDBJ databases">
        <title>Multicomponent nature underlies the extraordinary mechanical properties of spider dragline silk.</title>
        <authorList>
            <person name="Kono N."/>
            <person name="Nakamura H."/>
            <person name="Mori M."/>
            <person name="Yoshida Y."/>
            <person name="Ohtoshi R."/>
            <person name="Malay A.D."/>
            <person name="Moran D.A.P."/>
            <person name="Tomita M."/>
            <person name="Numata K."/>
            <person name="Arakawa K."/>
        </authorList>
    </citation>
    <scope>NUCLEOTIDE SEQUENCE</scope>
</reference>
<evidence type="ECO:0000256" key="1">
    <source>
        <dbReference type="SAM" id="MobiDB-lite"/>
    </source>
</evidence>
<comment type="caution">
    <text evidence="2">The sequence shown here is derived from an EMBL/GenBank/DDBJ whole genome shotgun (WGS) entry which is preliminary data.</text>
</comment>
<name>A0A8X6FUT5_TRICU</name>
<accession>A0A8X6FUT5</accession>
<keyword evidence="3" id="KW-1185">Reference proteome</keyword>
<feature type="compositionally biased region" description="Polar residues" evidence="1">
    <location>
        <begin position="10"/>
        <end position="20"/>
    </location>
</feature>
<feature type="non-terminal residue" evidence="2">
    <location>
        <position position="1"/>
    </location>
</feature>
<evidence type="ECO:0000313" key="3">
    <source>
        <dbReference type="Proteomes" id="UP000887116"/>
    </source>
</evidence>
<dbReference type="EMBL" id="BMAO01013477">
    <property type="protein sequence ID" value="GFQ89093.1"/>
    <property type="molecule type" value="Genomic_DNA"/>
</dbReference>
<protein>
    <submittedName>
        <fullName evidence="2">Uncharacterized protein</fullName>
    </submittedName>
</protein>
<sequence>MRVEDFINFRTPTLSQQSSICGEPPPPTPDTEDTPGSGSMDLNDMYA</sequence>
<dbReference type="AlphaFoldDB" id="A0A8X6FUT5"/>
<feature type="region of interest" description="Disordered" evidence="1">
    <location>
        <begin position="1"/>
        <end position="47"/>
    </location>
</feature>
<evidence type="ECO:0000313" key="2">
    <source>
        <dbReference type="EMBL" id="GFQ89093.1"/>
    </source>
</evidence>